<comment type="caution">
    <text evidence="10">The sequence shown here is derived from an EMBL/GenBank/DDBJ whole genome shotgun (WGS) entry which is preliminary data.</text>
</comment>
<protein>
    <recommendedName>
        <fullName evidence="12">OPT family small oligopeptide transporter</fullName>
    </recommendedName>
</protein>
<evidence type="ECO:0000256" key="4">
    <source>
        <dbReference type="ARBA" id="ARBA00022692"/>
    </source>
</evidence>
<keyword evidence="7 9" id="KW-1133">Transmembrane helix</keyword>
<dbReference type="GO" id="GO:0015031">
    <property type="term" value="P:protein transport"/>
    <property type="evidence" value="ECO:0007669"/>
    <property type="project" value="UniProtKB-KW"/>
</dbReference>
<feature type="transmembrane region" description="Helical" evidence="9">
    <location>
        <begin position="760"/>
        <end position="776"/>
    </location>
</feature>
<evidence type="ECO:0000256" key="8">
    <source>
        <dbReference type="ARBA" id="ARBA00023136"/>
    </source>
</evidence>
<evidence type="ECO:0000256" key="5">
    <source>
        <dbReference type="ARBA" id="ARBA00022856"/>
    </source>
</evidence>
<feature type="transmembrane region" description="Helical" evidence="9">
    <location>
        <begin position="558"/>
        <end position="582"/>
    </location>
</feature>
<dbReference type="Pfam" id="PF03169">
    <property type="entry name" value="OPT"/>
    <property type="match status" value="1"/>
</dbReference>
<feature type="transmembrane region" description="Helical" evidence="9">
    <location>
        <begin position="711"/>
        <end position="730"/>
    </location>
</feature>
<reference evidence="10 11" key="1">
    <citation type="journal article" date="2017" name="Mycologia">
        <title>Bifiguratus adelaidae, gen. et sp. nov., a new member of Mucoromycotina in endophytic and soil-dwelling habitats.</title>
        <authorList>
            <person name="Torres-Cruz T.J."/>
            <person name="Billingsley Tobias T.L."/>
            <person name="Almatruk M."/>
            <person name="Hesse C."/>
            <person name="Kuske C.R."/>
            <person name="Desiro A."/>
            <person name="Benucci G.M."/>
            <person name="Bonito G."/>
            <person name="Stajich J.E."/>
            <person name="Dunlap C."/>
            <person name="Arnold A.E."/>
            <person name="Porras-Alfaro A."/>
        </authorList>
    </citation>
    <scope>NUCLEOTIDE SEQUENCE [LARGE SCALE GENOMIC DNA]</scope>
    <source>
        <strain evidence="10 11">AZ0501</strain>
    </source>
</reference>
<evidence type="ECO:0000313" key="10">
    <source>
        <dbReference type="EMBL" id="OZJ02510.1"/>
    </source>
</evidence>
<keyword evidence="6" id="KW-0653">Protein transport</keyword>
<feature type="transmembrane region" description="Helical" evidence="9">
    <location>
        <begin position="528"/>
        <end position="551"/>
    </location>
</feature>
<feature type="transmembrane region" description="Helical" evidence="9">
    <location>
        <begin position="788"/>
        <end position="815"/>
    </location>
</feature>
<evidence type="ECO:0000256" key="1">
    <source>
        <dbReference type="ARBA" id="ARBA00004141"/>
    </source>
</evidence>
<accession>A0A261XVY0</accession>
<feature type="transmembrane region" description="Helical" evidence="9">
    <location>
        <begin position="329"/>
        <end position="357"/>
    </location>
</feature>
<feature type="transmembrane region" description="Helical" evidence="9">
    <location>
        <begin position="737"/>
        <end position="754"/>
    </location>
</feature>
<comment type="subcellular location">
    <subcellularLocation>
        <location evidence="1">Membrane</location>
        <topology evidence="1">Multi-pass membrane protein</topology>
    </subcellularLocation>
</comment>
<dbReference type="OrthoDB" id="9986677at2759"/>
<evidence type="ECO:0000256" key="6">
    <source>
        <dbReference type="ARBA" id="ARBA00022927"/>
    </source>
</evidence>
<comment type="similarity">
    <text evidence="2">Belongs to the oligopeptide OPT transporter family.</text>
</comment>
<feature type="transmembrane region" description="Helical" evidence="9">
    <location>
        <begin position="643"/>
        <end position="661"/>
    </location>
</feature>
<evidence type="ECO:0000256" key="7">
    <source>
        <dbReference type="ARBA" id="ARBA00022989"/>
    </source>
</evidence>
<dbReference type="NCBIfam" id="TIGR00728">
    <property type="entry name" value="OPT_sfam"/>
    <property type="match status" value="1"/>
</dbReference>
<proteinExistence type="inferred from homology"/>
<keyword evidence="8 9" id="KW-0472">Membrane</keyword>
<dbReference type="AlphaFoldDB" id="A0A261XVY0"/>
<keyword evidence="4 9" id="KW-0812">Transmembrane</keyword>
<dbReference type="PANTHER" id="PTHR22601">
    <property type="entry name" value="ISP4 LIKE PROTEIN"/>
    <property type="match status" value="1"/>
</dbReference>
<dbReference type="GO" id="GO:0016020">
    <property type="term" value="C:membrane"/>
    <property type="evidence" value="ECO:0007669"/>
    <property type="project" value="UniProtKB-SubCell"/>
</dbReference>
<dbReference type="Proteomes" id="UP000242875">
    <property type="component" value="Unassembled WGS sequence"/>
</dbReference>
<organism evidence="10 11">
    <name type="scientific">Bifiguratus adelaidae</name>
    <dbReference type="NCBI Taxonomy" id="1938954"/>
    <lineage>
        <taxon>Eukaryota</taxon>
        <taxon>Fungi</taxon>
        <taxon>Fungi incertae sedis</taxon>
        <taxon>Mucoromycota</taxon>
        <taxon>Mucoromycotina</taxon>
        <taxon>Endogonomycetes</taxon>
        <taxon>Endogonales</taxon>
        <taxon>Endogonales incertae sedis</taxon>
        <taxon>Bifiguratus</taxon>
    </lineage>
</organism>
<keyword evidence="3" id="KW-0813">Transport</keyword>
<feature type="transmembrane region" description="Helical" evidence="9">
    <location>
        <begin position="109"/>
        <end position="129"/>
    </location>
</feature>
<feature type="transmembrane region" description="Helical" evidence="9">
    <location>
        <begin position="83"/>
        <end position="102"/>
    </location>
</feature>
<keyword evidence="5" id="KW-0571">Peptide transport</keyword>
<dbReference type="EMBL" id="MVBO01000146">
    <property type="protein sequence ID" value="OZJ02510.1"/>
    <property type="molecule type" value="Genomic_DNA"/>
</dbReference>
<dbReference type="InterPro" id="IPR004648">
    <property type="entry name" value="Oligpept_transpt"/>
</dbReference>
<feature type="transmembrane region" description="Helical" evidence="9">
    <location>
        <begin position="402"/>
        <end position="420"/>
    </location>
</feature>
<dbReference type="GO" id="GO:0035673">
    <property type="term" value="F:oligopeptide transmembrane transporter activity"/>
    <property type="evidence" value="ECO:0007669"/>
    <property type="project" value="InterPro"/>
</dbReference>
<evidence type="ECO:0008006" key="12">
    <source>
        <dbReference type="Google" id="ProtNLM"/>
    </source>
</evidence>
<feature type="transmembrane region" description="Helical" evidence="9">
    <location>
        <begin position="189"/>
        <end position="210"/>
    </location>
</feature>
<dbReference type="InterPro" id="IPR004813">
    <property type="entry name" value="OPT"/>
</dbReference>
<gene>
    <name evidence="10" type="ORF">BZG36_04256</name>
</gene>
<evidence type="ECO:0000313" key="11">
    <source>
        <dbReference type="Proteomes" id="UP000242875"/>
    </source>
</evidence>
<evidence type="ECO:0000256" key="3">
    <source>
        <dbReference type="ARBA" id="ARBA00022448"/>
    </source>
</evidence>
<keyword evidence="11" id="KW-1185">Reference proteome</keyword>
<name>A0A261XVY0_9FUNG</name>
<evidence type="ECO:0000256" key="2">
    <source>
        <dbReference type="ARBA" id="ARBA00008807"/>
    </source>
</evidence>
<sequence length="839" mass="93777">MSDTVEVKDGQTVHIEDFSKAPSTMESDEKRSLYGQHTGVFQEEIAKDSTLGKQDEELENSPIDMVRAAVPVTDDPSMPCLTFRFWTLGLSFTVLGAVISQYNFYRTNAIAYSIFFVNLVSFALGKAMAKTLPHWNVGYGRYCFSLNPGPFNIKEHMLIGIMASAGGTSAYASDIISIQKLFFHQDMGILGGLLLLITSQCIGYGMAGFLRNYLVKPAAMYWPANLPSVVFYNTLHKTGVYNQTKVTKGDAVVDTDHGLDSEKTSIKDNISASMKRSDIPLVVPAGGNDHTDGIRYSADTMADTALPTAQIDAEVNTESSTRKWTRMKVFWLVFGCIFIWELLPGHIMPILGSLAWLCWINPTSKNFWAYFSGRYGCGILNLSLDWNSIGGGTLYVPWWAQANQYFGAILFYWIILPILWKNNTLDGQLFKPVTSHLYTVNGSHYNTTAVLDPSTHMLNETAYNEYGPLRMAPQYAINFGLSFISLMAAFVHVALYYGKDIWSKWRLSRVEDEDIHTKMMKVYPEVPLWWYVVLLVVTFALSIVTVTVWPIYLPWYGLILTVVIAVVTVLPLGVICAISNTLPGLNVVTELICGYIWPGRPIANVAFKTYGYMAMFQCILLVSDLKLGHYMKIPPRAMFTTQLAGTIVGAVVNLAVLNIVIDSKRSYIDGTEIDPSGTIDGRQPQIFYASSVIFGAIGPARVFSSDGPYSFVFWGFLIGLLLPIPFYFLHRRYPKQFWHLINIPIIAGGMAQAPQIPTNTILSSAIMGFIFTFYLYRYRRAFWQKYVYITAAALDSGTQICGIFIFVFLGGFYAASMPTWWGNGENLEQCGAMAEIAKY</sequence>
<evidence type="ECO:0000256" key="9">
    <source>
        <dbReference type="SAM" id="Phobius"/>
    </source>
</evidence>
<feature type="transmembrane region" description="Helical" evidence="9">
    <location>
        <begin position="475"/>
        <end position="497"/>
    </location>
</feature>